<name>A0A103YBK0_CYNCS</name>
<evidence type="ECO:0000313" key="2">
    <source>
        <dbReference type="Proteomes" id="UP000243975"/>
    </source>
</evidence>
<dbReference type="Proteomes" id="UP000243975">
    <property type="component" value="Unassembled WGS sequence"/>
</dbReference>
<dbReference type="PANTHER" id="PTHR35099">
    <property type="entry name" value="OS02G0182700 PROTEIN"/>
    <property type="match status" value="1"/>
</dbReference>
<keyword evidence="2" id="KW-1185">Reference proteome</keyword>
<organism evidence="1 2">
    <name type="scientific">Cynara cardunculus var. scolymus</name>
    <name type="common">Globe artichoke</name>
    <name type="synonym">Cynara scolymus</name>
    <dbReference type="NCBI Taxonomy" id="59895"/>
    <lineage>
        <taxon>Eukaryota</taxon>
        <taxon>Viridiplantae</taxon>
        <taxon>Streptophyta</taxon>
        <taxon>Embryophyta</taxon>
        <taxon>Tracheophyta</taxon>
        <taxon>Spermatophyta</taxon>
        <taxon>Magnoliopsida</taxon>
        <taxon>eudicotyledons</taxon>
        <taxon>Gunneridae</taxon>
        <taxon>Pentapetalae</taxon>
        <taxon>asterids</taxon>
        <taxon>campanulids</taxon>
        <taxon>Asterales</taxon>
        <taxon>Asteraceae</taxon>
        <taxon>Carduoideae</taxon>
        <taxon>Cardueae</taxon>
        <taxon>Carduinae</taxon>
        <taxon>Cynara</taxon>
    </lineage>
</organism>
<dbReference type="Gramene" id="KVI06082">
    <property type="protein sequence ID" value="KVI06082"/>
    <property type="gene ID" value="Ccrd_015595"/>
</dbReference>
<comment type="caution">
    <text evidence="1">The sequence shown here is derived from an EMBL/GenBank/DDBJ whole genome shotgun (WGS) entry which is preliminary data.</text>
</comment>
<dbReference type="EMBL" id="LEKV01001852">
    <property type="protein sequence ID" value="KVI06082.1"/>
    <property type="molecule type" value="Genomic_DNA"/>
</dbReference>
<dbReference type="PANTHER" id="PTHR35099:SF21">
    <property type="match status" value="1"/>
</dbReference>
<proteinExistence type="predicted"/>
<evidence type="ECO:0000313" key="1">
    <source>
        <dbReference type="EMBL" id="KVI06082.1"/>
    </source>
</evidence>
<gene>
    <name evidence="1" type="ORF">Ccrd_015595</name>
</gene>
<protein>
    <submittedName>
        <fullName evidence="1">Uncharacterized protein</fullName>
    </submittedName>
</protein>
<reference evidence="1 2" key="1">
    <citation type="journal article" date="2016" name="Sci. Rep.">
        <title>The genome sequence of the outbreeding globe artichoke constructed de novo incorporating a phase-aware low-pass sequencing strategy of F1 progeny.</title>
        <authorList>
            <person name="Scaglione D."/>
            <person name="Reyes-Chin-Wo S."/>
            <person name="Acquadro A."/>
            <person name="Froenicke L."/>
            <person name="Portis E."/>
            <person name="Beitel C."/>
            <person name="Tirone M."/>
            <person name="Mauro R."/>
            <person name="Lo Monaco A."/>
            <person name="Mauromicale G."/>
            <person name="Faccioli P."/>
            <person name="Cattivelli L."/>
            <person name="Rieseberg L."/>
            <person name="Michelmore R."/>
            <person name="Lanteri S."/>
        </authorList>
    </citation>
    <scope>NUCLEOTIDE SEQUENCE [LARGE SCALE GENOMIC DNA]</scope>
    <source>
        <strain evidence="1">2C</strain>
    </source>
</reference>
<sequence>MSADDWLSLAMADTHLVAELLLRLRLPLPPSKRSRPSPPQSWTIHQRRFPIDHSTLVDMQAFPTQISSAVWSSDSPPPLTELPFRFHFHLQIEDDFRQKIDRPPTFSRHRFSPSSPWPHSLFHLSQIAKYPSHGEKGSMGLGVEVLGEGMGIGMIVVTPPGETTPTKRPRKKKTLAALKEEESLLMEEQKHLKMCGFLELDIQVEPQLERQERNNHFEAVKERKDKLVLPDLNDPAGEDVTMSY</sequence>
<accession>A0A103YBK0</accession>
<dbReference type="AlphaFoldDB" id="A0A103YBK0"/>
<dbReference type="STRING" id="59895.A0A103YBK0"/>